<reference evidence="3" key="2">
    <citation type="submission" date="2020-05" db="UniProtKB">
        <authorList>
            <consortium name="EnsemblMetazoa"/>
        </authorList>
    </citation>
    <scope>IDENTIFICATION</scope>
    <source>
        <strain evidence="3">wikel</strain>
    </source>
</reference>
<organism>
    <name type="scientific">Ixodes scapularis</name>
    <name type="common">Black-legged tick</name>
    <name type="synonym">Deer tick</name>
    <dbReference type="NCBI Taxonomy" id="6945"/>
    <lineage>
        <taxon>Eukaryota</taxon>
        <taxon>Metazoa</taxon>
        <taxon>Ecdysozoa</taxon>
        <taxon>Arthropoda</taxon>
        <taxon>Chelicerata</taxon>
        <taxon>Arachnida</taxon>
        <taxon>Acari</taxon>
        <taxon>Parasitiformes</taxon>
        <taxon>Ixodida</taxon>
        <taxon>Ixodoidea</taxon>
        <taxon>Ixodidae</taxon>
        <taxon>Ixodinae</taxon>
        <taxon>Ixodes</taxon>
    </lineage>
</organism>
<dbReference type="EMBL" id="DS796873">
    <property type="protein sequence ID" value="EEC10438.1"/>
    <property type="molecule type" value="Genomic_DNA"/>
</dbReference>
<proteinExistence type="predicted"/>
<protein>
    <submittedName>
        <fullName evidence="2 3">Uncharacterized protein</fullName>
    </submittedName>
</protein>
<dbReference type="AlphaFoldDB" id="B7PV16"/>
<feature type="region of interest" description="Disordered" evidence="1">
    <location>
        <begin position="1"/>
        <end position="35"/>
    </location>
</feature>
<evidence type="ECO:0000313" key="4">
    <source>
        <dbReference type="Proteomes" id="UP000001555"/>
    </source>
</evidence>
<dbReference type="EnsemblMetazoa" id="ISCW019964-RA">
    <property type="protein sequence ID" value="ISCW019964-PA"/>
    <property type="gene ID" value="ISCW019964"/>
</dbReference>
<gene>
    <name evidence="2" type="ORF">IscW_ISCW019964</name>
</gene>
<accession>B7PV16</accession>
<keyword evidence="4" id="KW-1185">Reference proteome</keyword>
<dbReference type="VEuPathDB" id="VectorBase:ISCI019964"/>
<evidence type="ECO:0000256" key="1">
    <source>
        <dbReference type="SAM" id="MobiDB-lite"/>
    </source>
</evidence>
<dbReference type="PaxDb" id="6945-B7PV16"/>
<dbReference type="Proteomes" id="UP000001555">
    <property type="component" value="Unassembled WGS sequence"/>
</dbReference>
<dbReference type="EMBL" id="ABJB010120573">
    <property type="status" value="NOT_ANNOTATED_CDS"/>
    <property type="molecule type" value="Genomic_DNA"/>
</dbReference>
<reference evidence="2 4" key="1">
    <citation type="submission" date="2008-03" db="EMBL/GenBank/DDBJ databases">
        <title>Annotation of Ixodes scapularis.</title>
        <authorList>
            <consortium name="Ixodes scapularis Genome Project Consortium"/>
            <person name="Caler E."/>
            <person name="Hannick L.I."/>
            <person name="Bidwell S."/>
            <person name="Joardar V."/>
            <person name="Thiagarajan M."/>
            <person name="Amedeo P."/>
            <person name="Galinsky K.J."/>
            <person name="Schobel S."/>
            <person name="Inman J."/>
            <person name="Hostetler J."/>
            <person name="Miller J."/>
            <person name="Hammond M."/>
            <person name="Megy K."/>
            <person name="Lawson D."/>
            <person name="Kodira C."/>
            <person name="Sutton G."/>
            <person name="Meyer J."/>
            <person name="Hill C.A."/>
            <person name="Birren B."/>
            <person name="Nene V."/>
            <person name="Collins F."/>
            <person name="Alarcon-Chaidez F."/>
            <person name="Wikel S."/>
            <person name="Strausberg R."/>
        </authorList>
    </citation>
    <scope>NUCLEOTIDE SEQUENCE [LARGE SCALE GENOMIC DNA]</scope>
    <source>
        <strain evidence="4">Wikel</strain>
        <strain evidence="2">Wikel colony</strain>
    </source>
</reference>
<dbReference type="HOGENOM" id="CLU_1908995_0_0_1"/>
<sequence>MHNVPGLKRFSVREDRTTERFSGGSPCVPGSPRMNRRIETGREGSGHRCLTVVGHNFLFRRGAKMHVSSHRLSQNSAQLFLPVHQPTKRDKKIKGREELRGFRGVARSWQSCLRRKGPPCDAPLLPKEHPVLQ</sequence>
<evidence type="ECO:0000313" key="3">
    <source>
        <dbReference type="EnsemblMetazoa" id="ISCW019964-PA"/>
    </source>
</evidence>
<dbReference type="InParanoid" id="B7PV16"/>
<name>B7PV16_IXOSC</name>
<evidence type="ECO:0000313" key="2">
    <source>
        <dbReference type="EMBL" id="EEC10438.1"/>
    </source>
</evidence>
<dbReference type="VEuPathDB" id="VectorBase:ISCW019964"/>